<comment type="caution">
    <text evidence="2">The sequence shown here is derived from an EMBL/GenBank/DDBJ whole genome shotgun (WGS) entry which is preliminary data.</text>
</comment>
<evidence type="ECO:0000313" key="4">
    <source>
        <dbReference type="Proteomes" id="UP000887013"/>
    </source>
</evidence>
<keyword evidence="4" id="KW-1185">Reference proteome</keyword>
<feature type="compositionally biased region" description="Acidic residues" evidence="1">
    <location>
        <begin position="22"/>
        <end position="39"/>
    </location>
</feature>
<dbReference type="AlphaFoldDB" id="A0A8X6PX19"/>
<dbReference type="Proteomes" id="UP000887013">
    <property type="component" value="Unassembled WGS sequence"/>
</dbReference>
<reference evidence="2" key="1">
    <citation type="submission" date="2020-08" db="EMBL/GenBank/DDBJ databases">
        <title>Multicomponent nature underlies the extraordinary mechanical properties of spider dragline silk.</title>
        <authorList>
            <person name="Kono N."/>
            <person name="Nakamura H."/>
            <person name="Mori M."/>
            <person name="Yoshida Y."/>
            <person name="Ohtoshi R."/>
            <person name="Malay A.D."/>
            <person name="Moran D.A.P."/>
            <person name="Tomita M."/>
            <person name="Numata K."/>
            <person name="Arakawa K."/>
        </authorList>
    </citation>
    <scope>NUCLEOTIDE SEQUENCE</scope>
</reference>
<proteinExistence type="predicted"/>
<evidence type="ECO:0000256" key="1">
    <source>
        <dbReference type="SAM" id="MobiDB-lite"/>
    </source>
</evidence>
<protein>
    <submittedName>
        <fullName evidence="2">Uncharacterized protein</fullName>
    </submittedName>
</protein>
<dbReference type="EMBL" id="BMAW01074777">
    <property type="protein sequence ID" value="GFT93650.1"/>
    <property type="molecule type" value="Genomic_DNA"/>
</dbReference>
<feature type="compositionally biased region" description="Basic and acidic residues" evidence="1">
    <location>
        <begin position="40"/>
        <end position="50"/>
    </location>
</feature>
<organism evidence="2 4">
    <name type="scientific">Nephila pilipes</name>
    <name type="common">Giant wood spider</name>
    <name type="synonym">Nephila maculata</name>
    <dbReference type="NCBI Taxonomy" id="299642"/>
    <lineage>
        <taxon>Eukaryota</taxon>
        <taxon>Metazoa</taxon>
        <taxon>Ecdysozoa</taxon>
        <taxon>Arthropoda</taxon>
        <taxon>Chelicerata</taxon>
        <taxon>Arachnida</taxon>
        <taxon>Araneae</taxon>
        <taxon>Araneomorphae</taxon>
        <taxon>Entelegynae</taxon>
        <taxon>Araneoidea</taxon>
        <taxon>Nephilidae</taxon>
        <taxon>Nephila</taxon>
    </lineage>
</organism>
<feature type="region of interest" description="Disordered" evidence="1">
    <location>
        <begin position="1"/>
        <end position="50"/>
    </location>
</feature>
<dbReference type="OrthoDB" id="6434386at2759"/>
<evidence type="ECO:0000313" key="3">
    <source>
        <dbReference type="EMBL" id="GFU33265.1"/>
    </source>
</evidence>
<dbReference type="EMBL" id="BMAW01034037">
    <property type="protein sequence ID" value="GFU33265.1"/>
    <property type="molecule type" value="Genomic_DNA"/>
</dbReference>
<name>A0A8X6PX19_NEPPI</name>
<evidence type="ECO:0000313" key="2">
    <source>
        <dbReference type="EMBL" id="GFT93650.1"/>
    </source>
</evidence>
<accession>A0A8X6PX19</accession>
<sequence length="248" mass="28979">MAGTKQTVKKNKEVSDSIINEDPTELEYDSDEDDLETMDTTEKDRNTDMHGLPVRKDNIYETQELDDKIHKYLIVKIELEEDLKRLICPKQCDFNRTAIEIEKYCYKQYETIHPPNVCPGTKIKASEKEDFKSPVKTTKQPRKEKFKITTSNQFEVLTKEKEDEPAPTPTLENEKIPPVMMKINQNYNLIIQEINRIASNTEAVLTRDFIKLIPFCSGSHRIITSYLREEKIDFYLTNPPSKNHKISF</sequence>
<gene>
    <name evidence="3" type="ORF">NPIL_56711</name>
    <name evidence="2" type="ORF">NPIL_691381</name>
</gene>